<dbReference type="SUPFAM" id="SSF46774">
    <property type="entry name" value="ARID-like"/>
    <property type="match status" value="1"/>
</dbReference>
<evidence type="ECO:0000313" key="7">
    <source>
        <dbReference type="Proteomes" id="UP000694891"/>
    </source>
</evidence>
<reference evidence="8" key="2">
    <citation type="submission" date="2025-04" db="UniProtKB">
        <authorList>
            <consortium name="RefSeq"/>
        </authorList>
    </citation>
    <scope>IDENTIFICATION</scope>
</reference>
<keyword evidence="2" id="KW-0804">Transcription</keyword>
<protein>
    <submittedName>
        <fullName evidence="6">Uncharacterized LOC103353270</fullName>
    </submittedName>
    <submittedName>
        <fullName evidence="8">Uncharacterized protein LOC103353270</fullName>
    </submittedName>
</protein>
<keyword evidence="7" id="KW-1185">Reference proteome</keyword>
<dbReference type="PANTHER" id="PTHR13964">
    <property type="entry name" value="RBP-RELATED"/>
    <property type="match status" value="1"/>
</dbReference>
<dbReference type="InterPro" id="IPR001606">
    <property type="entry name" value="ARID_dom"/>
</dbReference>
<feature type="region of interest" description="Disordered" evidence="4">
    <location>
        <begin position="257"/>
        <end position="282"/>
    </location>
</feature>
<evidence type="ECO:0000256" key="3">
    <source>
        <dbReference type="ARBA" id="ARBA00023242"/>
    </source>
</evidence>
<dbReference type="OrthoDB" id="1938591at2759"/>
<accession>A0A3B5B9V4</accession>
<feature type="domain" description="ARID" evidence="5">
    <location>
        <begin position="25"/>
        <end position="117"/>
    </location>
</feature>
<feature type="region of interest" description="Disordered" evidence="4">
    <location>
        <begin position="299"/>
        <end position="338"/>
    </location>
</feature>
<dbReference type="STRING" id="144197.ENSSPAP00000029835"/>
<sequence length="611" mass="68459">MDTQVQMEKTRGEFQEEKTKEPMEEITEEQFLKDLYLFMKKRDTPIERIPHLGFKQIDLFVMFKTVSDFGGYHQVTAQQLWKQVYNTLGGNPRSTSAATCTRRHYEKLLLPYECHVKGILMSALLPQQPKPYHHYTSYSKDDDGGPRPAKRKLLSLPLQQSPHNLQLDPRGSFFSLPLQYTHYYHPSHPVLPPYLPVASTVLPPERSAALNPQFPLPPPHLNLTDRVKEPLEHLRYLAEQYKTSSGLAEPLNLSVKASTRETNSNPISSFAPPSSSKSPKFLNKPSTLYSVNHAGALRSEECEAQDDESSEAVTSYSYPGKAREETHVKDMTASSSPMHASALTLGTDKEATELAQKPSSPEIDFTIKSKDEAQAIPDVQAHNLGHILPSLPRDKDGKMEIEIPLSVFHKWLKLCGTSALTHEAQEPPLRTQEEPAGQRNCSDTDVIPTNLMRHTSPHHECTAEDLRLRNVPSPIPTTQTTSNYHYTGQNGLTCSKPLPPGGILKSAASRDVFPFDQDIHKSYNAKFPNSWHAYDKDTQAPPIQAKSDLNPVRVQQEIASKFYMEDVAQARKHKSDMAPSALLMLNSSSASLLQLTTEEIIKLKKIISSSS</sequence>
<dbReference type="PANTHER" id="PTHR13964:SF25">
    <property type="entry name" value="AT-RICH INTERACTIVE DOMAIN-CONTAINING PROTEIN 5A"/>
    <property type="match status" value="1"/>
</dbReference>
<dbReference type="Pfam" id="PF01388">
    <property type="entry name" value="ARID"/>
    <property type="match status" value="1"/>
</dbReference>
<dbReference type="Ensembl" id="ENSSPAT00000030319.1">
    <property type="protein sequence ID" value="ENSSPAP00000029835.1"/>
    <property type="gene ID" value="ENSSPAG00000022443.1"/>
</dbReference>
<dbReference type="AlphaFoldDB" id="A0A3B5B9V4"/>
<dbReference type="InterPro" id="IPR036431">
    <property type="entry name" value="ARID_dom_sf"/>
</dbReference>
<evidence type="ECO:0000313" key="6">
    <source>
        <dbReference type="Ensembl" id="ENSSPAP00000029835.1"/>
    </source>
</evidence>
<dbReference type="PROSITE" id="PS51011">
    <property type="entry name" value="ARID"/>
    <property type="match status" value="1"/>
</dbReference>
<keyword evidence="3" id="KW-0539">Nucleus</keyword>
<dbReference type="SMART" id="SM01014">
    <property type="entry name" value="ARID"/>
    <property type="match status" value="1"/>
</dbReference>
<feature type="region of interest" description="Disordered" evidence="4">
    <location>
        <begin position="1"/>
        <end position="23"/>
    </location>
</feature>
<evidence type="ECO:0000259" key="5">
    <source>
        <dbReference type="PROSITE" id="PS51011"/>
    </source>
</evidence>
<name>A0A3B5B9V4_9TELE</name>
<dbReference type="GeneTree" id="ENSGT00940000163584"/>
<evidence type="ECO:0000256" key="1">
    <source>
        <dbReference type="ARBA" id="ARBA00023015"/>
    </source>
</evidence>
<dbReference type="InterPro" id="IPR051232">
    <property type="entry name" value="ARID/SWI1_ChromRemod"/>
</dbReference>
<dbReference type="CDD" id="cd16869">
    <property type="entry name" value="ARID_ARID5"/>
    <property type="match status" value="1"/>
</dbReference>
<dbReference type="GO" id="GO:0000976">
    <property type="term" value="F:transcription cis-regulatory region binding"/>
    <property type="evidence" value="ECO:0007669"/>
    <property type="project" value="TreeGrafter"/>
</dbReference>
<organism evidence="6">
    <name type="scientific">Stegastes partitus</name>
    <name type="common">bicolor damselfish</name>
    <dbReference type="NCBI Taxonomy" id="144197"/>
    <lineage>
        <taxon>Eukaryota</taxon>
        <taxon>Metazoa</taxon>
        <taxon>Chordata</taxon>
        <taxon>Craniata</taxon>
        <taxon>Vertebrata</taxon>
        <taxon>Euteleostomi</taxon>
        <taxon>Actinopterygii</taxon>
        <taxon>Neopterygii</taxon>
        <taxon>Teleostei</taxon>
        <taxon>Neoteleostei</taxon>
        <taxon>Acanthomorphata</taxon>
        <taxon>Ovalentaria</taxon>
        <taxon>Pomacentridae</taxon>
        <taxon>Stegastes</taxon>
    </lineage>
</organism>
<dbReference type="RefSeq" id="XP_008274376.1">
    <property type="nucleotide sequence ID" value="XM_008276154.1"/>
</dbReference>
<feature type="compositionally biased region" description="Basic and acidic residues" evidence="4">
    <location>
        <begin position="321"/>
        <end position="330"/>
    </location>
</feature>
<reference evidence="6" key="1">
    <citation type="submission" date="2023-09" db="UniProtKB">
        <authorList>
            <consortium name="Ensembl"/>
        </authorList>
    </citation>
    <scope>IDENTIFICATION</scope>
</reference>
<dbReference type="Gene3D" id="1.10.150.60">
    <property type="entry name" value="ARID DNA-binding domain"/>
    <property type="match status" value="1"/>
</dbReference>
<evidence type="ECO:0000256" key="4">
    <source>
        <dbReference type="SAM" id="MobiDB-lite"/>
    </source>
</evidence>
<dbReference type="GO" id="GO:0006357">
    <property type="term" value="P:regulation of transcription by RNA polymerase II"/>
    <property type="evidence" value="ECO:0007669"/>
    <property type="project" value="TreeGrafter"/>
</dbReference>
<feature type="compositionally biased region" description="Low complexity" evidence="4">
    <location>
        <begin position="263"/>
        <end position="282"/>
    </location>
</feature>
<gene>
    <name evidence="8" type="primary">LOC103353270</name>
</gene>
<dbReference type="Proteomes" id="UP000694891">
    <property type="component" value="Unplaced"/>
</dbReference>
<keyword evidence="1" id="KW-0805">Transcription regulation</keyword>
<dbReference type="GO" id="GO:0005634">
    <property type="term" value="C:nucleus"/>
    <property type="evidence" value="ECO:0007669"/>
    <property type="project" value="TreeGrafter"/>
</dbReference>
<evidence type="ECO:0000256" key="2">
    <source>
        <dbReference type="ARBA" id="ARBA00023163"/>
    </source>
</evidence>
<dbReference type="CTD" id="572528"/>
<proteinExistence type="predicted"/>
<evidence type="ECO:0000313" key="8">
    <source>
        <dbReference type="RefSeq" id="XP_008274376.1"/>
    </source>
</evidence>
<dbReference type="SMART" id="SM00501">
    <property type="entry name" value="BRIGHT"/>
    <property type="match status" value="1"/>
</dbReference>
<feature type="compositionally biased region" description="Basic and acidic residues" evidence="4">
    <location>
        <begin position="8"/>
        <end position="23"/>
    </location>
</feature>